<keyword evidence="2" id="KW-1185">Reference proteome</keyword>
<reference evidence="2" key="2">
    <citation type="submission" date="2015-01" db="EMBL/GenBank/DDBJ databases">
        <title>Evolutionary Origins and Diversification of the Mycorrhizal Mutualists.</title>
        <authorList>
            <consortium name="DOE Joint Genome Institute"/>
            <consortium name="Mycorrhizal Genomics Consortium"/>
            <person name="Kohler A."/>
            <person name="Kuo A."/>
            <person name="Nagy L.G."/>
            <person name="Floudas D."/>
            <person name="Copeland A."/>
            <person name="Barry K.W."/>
            <person name="Cichocki N."/>
            <person name="Veneault-Fourrey C."/>
            <person name="LaButti K."/>
            <person name="Lindquist E.A."/>
            <person name="Lipzen A."/>
            <person name="Lundell T."/>
            <person name="Morin E."/>
            <person name="Murat C."/>
            <person name="Riley R."/>
            <person name="Ohm R."/>
            <person name="Sun H."/>
            <person name="Tunlid A."/>
            <person name="Henrissat B."/>
            <person name="Grigoriev I.V."/>
            <person name="Hibbett D.S."/>
            <person name="Martin F."/>
        </authorList>
    </citation>
    <scope>NUCLEOTIDE SEQUENCE [LARGE SCALE GENOMIC DNA]</scope>
    <source>
        <strain evidence="2">ATCC 200175</strain>
    </source>
</reference>
<dbReference type="AlphaFoldDB" id="A0A0C9TUC2"/>
<evidence type="ECO:0008006" key="3">
    <source>
        <dbReference type="Google" id="ProtNLM"/>
    </source>
</evidence>
<accession>A0A0C9TUC2</accession>
<reference evidence="1 2" key="1">
    <citation type="submission" date="2014-06" db="EMBL/GenBank/DDBJ databases">
        <authorList>
            <consortium name="DOE Joint Genome Institute"/>
            <person name="Kuo A."/>
            <person name="Kohler A."/>
            <person name="Nagy L.G."/>
            <person name="Floudas D."/>
            <person name="Copeland A."/>
            <person name="Barry K.W."/>
            <person name="Cichocki N."/>
            <person name="Veneault-Fourrey C."/>
            <person name="LaButti K."/>
            <person name="Lindquist E.A."/>
            <person name="Lipzen A."/>
            <person name="Lundell T."/>
            <person name="Morin E."/>
            <person name="Murat C."/>
            <person name="Sun H."/>
            <person name="Tunlid A."/>
            <person name="Henrissat B."/>
            <person name="Grigoriev I.V."/>
            <person name="Hibbett D.S."/>
            <person name="Martin F."/>
            <person name="Nordberg H.P."/>
            <person name="Cantor M.N."/>
            <person name="Hua S.X."/>
        </authorList>
    </citation>
    <scope>NUCLEOTIDE SEQUENCE [LARGE SCALE GENOMIC DNA]</scope>
    <source>
        <strain evidence="1 2">ATCC 200175</strain>
    </source>
</reference>
<sequence>MIGPDVKVGSTFGSLEEAQLAIYAREERHGHCWRRGQSKKVKNTSELKRLILRCNHYANYIPSHSPSIDPSDHRTGKTIKTNCTVHANLNRITGASMWQVTLLDWDHNHPPEIPPGGIVARPPSKEQRNIVTEYSGSTAFRREHVNAILKNNFPTHPLEPRQVSNMINNARRQARVEVKSLGGDVMAI</sequence>
<evidence type="ECO:0000313" key="2">
    <source>
        <dbReference type="Proteomes" id="UP000053647"/>
    </source>
</evidence>
<proteinExistence type="predicted"/>
<feature type="non-terminal residue" evidence="1">
    <location>
        <position position="188"/>
    </location>
</feature>
<dbReference type="HOGENOM" id="CLU_1444256_0_0_1"/>
<dbReference type="EMBL" id="KN819394">
    <property type="protein sequence ID" value="KIJ10861.1"/>
    <property type="molecule type" value="Genomic_DNA"/>
</dbReference>
<gene>
    <name evidence="1" type="ORF">PAXINDRAFT_85394</name>
</gene>
<organism evidence="1 2">
    <name type="scientific">Paxillus involutus ATCC 200175</name>
    <dbReference type="NCBI Taxonomy" id="664439"/>
    <lineage>
        <taxon>Eukaryota</taxon>
        <taxon>Fungi</taxon>
        <taxon>Dikarya</taxon>
        <taxon>Basidiomycota</taxon>
        <taxon>Agaricomycotina</taxon>
        <taxon>Agaricomycetes</taxon>
        <taxon>Agaricomycetidae</taxon>
        <taxon>Boletales</taxon>
        <taxon>Paxilineae</taxon>
        <taxon>Paxillaceae</taxon>
        <taxon>Paxillus</taxon>
    </lineage>
</organism>
<evidence type="ECO:0000313" key="1">
    <source>
        <dbReference type="EMBL" id="KIJ10861.1"/>
    </source>
</evidence>
<dbReference type="OrthoDB" id="2402896at2759"/>
<protein>
    <recommendedName>
        <fullName evidence="3">FAR1 domain-containing protein</fullName>
    </recommendedName>
</protein>
<dbReference type="Proteomes" id="UP000053647">
    <property type="component" value="Unassembled WGS sequence"/>
</dbReference>
<name>A0A0C9TUC2_PAXIN</name>